<dbReference type="EMBL" id="JAAIYP010000034">
    <property type="protein sequence ID" value="NFV79809.1"/>
    <property type="molecule type" value="Genomic_DNA"/>
</dbReference>
<dbReference type="Proteomes" id="UP000480684">
    <property type="component" value="Unassembled WGS sequence"/>
</dbReference>
<dbReference type="PANTHER" id="PTHR42886">
    <property type="entry name" value="RE40534P-RELATED"/>
    <property type="match status" value="1"/>
</dbReference>
<dbReference type="Pfam" id="PF12697">
    <property type="entry name" value="Abhydrolase_6"/>
    <property type="match status" value="1"/>
</dbReference>
<evidence type="ECO:0000259" key="1">
    <source>
        <dbReference type="Pfam" id="PF12697"/>
    </source>
</evidence>
<keyword evidence="3" id="KW-1185">Reference proteome</keyword>
<dbReference type="GO" id="GO:0042171">
    <property type="term" value="F:lysophosphatidic acid acyltransferase activity"/>
    <property type="evidence" value="ECO:0007669"/>
    <property type="project" value="TreeGrafter"/>
</dbReference>
<keyword evidence="2" id="KW-0378">Hydrolase</keyword>
<dbReference type="SUPFAM" id="SSF53474">
    <property type="entry name" value="alpha/beta-Hydrolases"/>
    <property type="match status" value="1"/>
</dbReference>
<dbReference type="RefSeq" id="WP_163676893.1">
    <property type="nucleotide sequence ID" value="NZ_JAAIYP010000034.1"/>
</dbReference>
<organism evidence="2 3">
    <name type="scientific">Magnetospirillum aberrantis SpK</name>
    <dbReference type="NCBI Taxonomy" id="908842"/>
    <lineage>
        <taxon>Bacteria</taxon>
        <taxon>Pseudomonadati</taxon>
        <taxon>Pseudomonadota</taxon>
        <taxon>Alphaproteobacteria</taxon>
        <taxon>Rhodospirillales</taxon>
        <taxon>Rhodospirillaceae</taxon>
        <taxon>Magnetospirillum</taxon>
    </lineage>
</organism>
<dbReference type="AlphaFoldDB" id="A0A7C9UV67"/>
<evidence type="ECO:0000313" key="2">
    <source>
        <dbReference type="EMBL" id="NFV79809.1"/>
    </source>
</evidence>
<sequence>MALEVLRAGAPSERPPLLFIHGSFCGAWVWAEHFLPYFAAAGWHCAAVSLRGHGESPDRGALDGYGLADYVTDVAGVAAGLERPPVLIGHSLGGMVAQRAACRMACSGLAMLASVGPGGLGSAFTHMSLRYPDLLWQLGRLQTVGPDGVDYEVVRRGLFSAEFPAQDAYAYAERFQRESQAAANELLLPQWFHLMPRPAIPALVLGGSRDAFIPYGDLAMAATYWAAEMKVVDGLPHVMMLDSTWEQAATELRCWLDRRFR</sequence>
<dbReference type="InterPro" id="IPR029058">
    <property type="entry name" value="AB_hydrolase_fold"/>
</dbReference>
<dbReference type="GO" id="GO:0055088">
    <property type="term" value="P:lipid homeostasis"/>
    <property type="evidence" value="ECO:0007669"/>
    <property type="project" value="TreeGrafter"/>
</dbReference>
<feature type="domain" description="AB hydrolase-1" evidence="1">
    <location>
        <begin position="17"/>
        <end position="243"/>
    </location>
</feature>
<protein>
    <submittedName>
        <fullName evidence="2">Alpha/beta hydrolase</fullName>
    </submittedName>
</protein>
<dbReference type="InterPro" id="IPR000073">
    <property type="entry name" value="AB_hydrolase_1"/>
</dbReference>
<evidence type="ECO:0000313" key="3">
    <source>
        <dbReference type="Proteomes" id="UP000480684"/>
    </source>
</evidence>
<gene>
    <name evidence="2" type="ORF">G4223_06760</name>
</gene>
<accession>A0A7C9UV67</accession>
<dbReference type="PANTHER" id="PTHR42886:SF42">
    <property type="entry name" value="ALPHA_BETA-HYDROLASES SUPERFAMILY PROTEIN"/>
    <property type="match status" value="1"/>
</dbReference>
<name>A0A7C9UV67_9PROT</name>
<comment type="caution">
    <text evidence="2">The sequence shown here is derived from an EMBL/GenBank/DDBJ whole genome shotgun (WGS) entry which is preliminary data.</text>
</comment>
<proteinExistence type="predicted"/>
<reference evidence="2 3" key="1">
    <citation type="submission" date="2020-02" db="EMBL/GenBank/DDBJ databases">
        <authorList>
            <person name="Dziuba M."/>
            <person name="Kuznetsov B."/>
            <person name="Mardanov A."/>
            <person name="Ravin N."/>
            <person name="Grouzdev D."/>
        </authorList>
    </citation>
    <scope>NUCLEOTIDE SEQUENCE [LARGE SCALE GENOMIC DNA]</scope>
    <source>
        <strain evidence="2 3">SpK</strain>
    </source>
</reference>
<dbReference type="GO" id="GO:0052689">
    <property type="term" value="F:carboxylic ester hydrolase activity"/>
    <property type="evidence" value="ECO:0007669"/>
    <property type="project" value="TreeGrafter"/>
</dbReference>
<dbReference type="GO" id="GO:0006654">
    <property type="term" value="P:phosphatidic acid biosynthetic process"/>
    <property type="evidence" value="ECO:0007669"/>
    <property type="project" value="TreeGrafter"/>
</dbReference>
<dbReference type="Gene3D" id="3.40.50.1820">
    <property type="entry name" value="alpha/beta hydrolase"/>
    <property type="match status" value="1"/>
</dbReference>